<dbReference type="GeneID" id="28799425"/>
<keyword evidence="1" id="KW-0547">Nucleotide-binding</keyword>
<evidence type="ECO:0000313" key="1">
    <source>
        <dbReference type="EMBL" id="AMQ66540.1"/>
    </source>
</evidence>
<accession>A0A142F183</accession>
<dbReference type="RefSeq" id="YP_009275230.1">
    <property type="nucleotide sequence ID" value="NC_030925.1"/>
</dbReference>
<name>A0A142F183_9CAUD</name>
<dbReference type="Proteomes" id="UP000201588">
    <property type="component" value="Segment"/>
</dbReference>
<dbReference type="KEGG" id="vg:28799425"/>
<dbReference type="EMBL" id="KU640380">
    <property type="protein sequence ID" value="AMQ66540.1"/>
    <property type="molecule type" value="Genomic_DNA"/>
</dbReference>
<sequence>MVRVTERYYIKKINKLLGKYYGKQQRKRTTYWLFWILPIFSKDEVVSGDYED</sequence>
<proteinExistence type="predicted"/>
<dbReference type="GO" id="GO:0004386">
    <property type="term" value="F:helicase activity"/>
    <property type="evidence" value="ECO:0007669"/>
    <property type="project" value="UniProtKB-KW"/>
</dbReference>
<protein>
    <submittedName>
        <fullName evidence="1">DNA/RNA helicase-like protein</fullName>
    </submittedName>
</protein>
<keyword evidence="1" id="KW-0067">ATP-binding</keyword>
<keyword evidence="1" id="KW-0378">Hydrolase</keyword>
<reference evidence="1 2" key="1">
    <citation type="submission" date="2016-01" db="EMBL/GenBank/DDBJ databases">
        <title>Isolation and characterization of bacteriophages from East Africa Rift Valley soda lakes.</title>
        <authorList>
            <person name="van Zyl L.J."/>
            <person name="Nemavhulani S."/>
            <person name="Cowan D.A."/>
            <person name="Trindade M.I."/>
        </authorList>
    </citation>
    <scope>NUCLEOTIDE SEQUENCE [LARGE SCALE GENOMIC DNA]</scope>
</reference>
<keyword evidence="2" id="KW-1185">Reference proteome</keyword>
<organism evidence="1 2">
    <name type="scientific">Bacillus phage Shbh1</name>
    <dbReference type="NCBI Taxonomy" id="1796992"/>
    <lineage>
        <taxon>Viruses</taxon>
        <taxon>Duplodnaviria</taxon>
        <taxon>Heunggongvirae</taxon>
        <taxon>Uroviricota</taxon>
        <taxon>Caudoviricetes</taxon>
        <taxon>Herelleviridae</taxon>
        <taxon>Bastillevirinae</taxon>
        <taxon>Shalavirus</taxon>
        <taxon>Shalavirus Shbh1</taxon>
    </lineage>
</organism>
<keyword evidence="1" id="KW-0347">Helicase</keyword>
<evidence type="ECO:0000313" key="2">
    <source>
        <dbReference type="Proteomes" id="UP000201588"/>
    </source>
</evidence>